<reference evidence="1 2" key="1">
    <citation type="submission" date="2019-03" db="EMBL/GenBank/DDBJ databases">
        <title>Deep-cultivation of Planctomycetes and their phenomic and genomic characterization uncovers novel biology.</title>
        <authorList>
            <person name="Wiegand S."/>
            <person name="Jogler M."/>
            <person name="Boedeker C."/>
            <person name="Pinto D."/>
            <person name="Vollmers J."/>
            <person name="Rivas-Marin E."/>
            <person name="Kohn T."/>
            <person name="Peeters S.H."/>
            <person name="Heuer A."/>
            <person name="Rast P."/>
            <person name="Oberbeckmann S."/>
            <person name="Bunk B."/>
            <person name="Jeske O."/>
            <person name="Meyerdierks A."/>
            <person name="Storesund J.E."/>
            <person name="Kallscheuer N."/>
            <person name="Luecker S."/>
            <person name="Lage O.M."/>
            <person name="Pohl T."/>
            <person name="Merkel B.J."/>
            <person name="Hornburger P."/>
            <person name="Mueller R.-W."/>
            <person name="Bruemmer F."/>
            <person name="Labrenz M."/>
            <person name="Spormann A.M."/>
            <person name="Op den Camp H."/>
            <person name="Overmann J."/>
            <person name="Amann R."/>
            <person name="Jetten M.S.M."/>
            <person name="Mascher T."/>
            <person name="Medema M.H."/>
            <person name="Devos D.P."/>
            <person name="Kaster A.-K."/>
            <person name="Ovreas L."/>
            <person name="Rohde M."/>
            <person name="Galperin M.Y."/>
            <person name="Jogler C."/>
        </authorList>
    </citation>
    <scope>NUCLEOTIDE SEQUENCE [LARGE SCALE GENOMIC DNA]</scope>
    <source>
        <strain evidence="1 2">Enr13</strain>
    </source>
</reference>
<evidence type="ECO:0000313" key="1">
    <source>
        <dbReference type="EMBL" id="QDV47273.1"/>
    </source>
</evidence>
<dbReference type="AlphaFoldDB" id="A0A518I2D3"/>
<sequence>MWCTRVAATSFRDHQLLGCHRVTINVRRLRGKHLAKLHALLLLNISAAVAGCAGNSTPILERREMAQPNISHLQVVTDEDPQVQRFRRALVSLCVQEPSLSPAVIPTATKPAHEYPGTNELHIDLWRIDTAELTFQLATASEKPIWIVSGMFVEQNDAYVADATISERHYQ</sequence>
<protein>
    <submittedName>
        <fullName evidence="1">Uncharacterized protein</fullName>
    </submittedName>
</protein>
<proteinExistence type="predicted"/>
<evidence type="ECO:0000313" key="2">
    <source>
        <dbReference type="Proteomes" id="UP000319004"/>
    </source>
</evidence>
<dbReference type="Proteomes" id="UP000319004">
    <property type="component" value="Chromosome"/>
</dbReference>
<dbReference type="KEGG" id="snep:Enr13x_71820"/>
<dbReference type="EMBL" id="CP037423">
    <property type="protein sequence ID" value="QDV47273.1"/>
    <property type="molecule type" value="Genomic_DNA"/>
</dbReference>
<name>A0A518I2D3_9BACT</name>
<gene>
    <name evidence="1" type="ORF">Enr13x_71820</name>
</gene>
<accession>A0A518I2D3</accession>
<organism evidence="1 2">
    <name type="scientific">Stieleria neptunia</name>
    <dbReference type="NCBI Taxonomy" id="2527979"/>
    <lineage>
        <taxon>Bacteria</taxon>
        <taxon>Pseudomonadati</taxon>
        <taxon>Planctomycetota</taxon>
        <taxon>Planctomycetia</taxon>
        <taxon>Pirellulales</taxon>
        <taxon>Pirellulaceae</taxon>
        <taxon>Stieleria</taxon>
    </lineage>
</organism>
<keyword evidence="2" id="KW-1185">Reference proteome</keyword>